<sequence>MFSLTNKKAVITGGGSGIGRAISLLFARQGAEVHIIELTAEAGQQVADEIRQAGGTAHVHAADVSQQAQVVAAFQAIGQVDVLVNNAGIAHVGNVETTPEADFERVYQVNVKGAYNCLFAAVPLMKAQGGGAIVNMASIAAHVGLTDRFAYSMSKGAIFAMTLSVARDYLGSNIRCNSISPARVHTPFVDGFIAKNYAGREDEIFDKLSKSQPIGRMGQPDEVAALALYLCSDEAGFVTGCDYPLDGGFIKLNT</sequence>
<dbReference type="InterPro" id="IPR051122">
    <property type="entry name" value="SDR_DHRS6-like"/>
</dbReference>
<dbReference type="AlphaFoldDB" id="A0A558C3L8"/>
<protein>
    <submittedName>
        <fullName evidence="4">SDR family oxidoreductase</fullName>
    </submittedName>
</protein>
<dbReference type="PRINTS" id="PR00081">
    <property type="entry name" value="GDHRDH"/>
</dbReference>
<gene>
    <name evidence="4" type="ORF">FNT36_04490</name>
</gene>
<dbReference type="PRINTS" id="PR00080">
    <property type="entry name" value="SDRFAMILY"/>
</dbReference>
<evidence type="ECO:0000259" key="3">
    <source>
        <dbReference type="SMART" id="SM00822"/>
    </source>
</evidence>
<dbReference type="InterPro" id="IPR036291">
    <property type="entry name" value="NAD(P)-bd_dom_sf"/>
</dbReference>
<dbReference type="EMBL" id="VMRJ01000001">
    <property type="protein sequence ID" value="TVT43350.1"/>
    <property type="molecule type" value="Genomic_DNA"/>
</dbReference>
<dbReference type="InterPro" id="IPR002347">
    <property type="entry name" value="SDR_fam"/>
</dbReference>
<name>A0A558C3L8_9BACT</name>
<dbReference type="InterPro" id="IPR020904">
    <property type="entry name" value="Sc_DH/Rdtase_CS"/>
</dbReference>
<keyword evidence="2" id="KW-0560">Oxidoreductase</keyword>
<dbReference type="Gene3D" id="3.40.50.720">
    <property type="entry name" value="NAD(P)-binding Rossmann-like Domain"/>
    <property type="match status" value="1"/>
</dbReference>
<comment type="caution">
    <text evidence="4">The sequence shown here is derived from an EMBL/GenBank/DDBJ whole genome shotgun (WGS) entry which is preliminary data.</text>
</comment>
<dbReference type="Proteomes" id="UP000317624">
    <property type="component" value="Unassembled WGS sequence"/>
</dbReference>
<organism evidence="4 5">
    <name type="scientific">Hymenobacter setariae</name>
    <dbReference type="NCBI Taxonomy" id="2594794"/>
    <lineage>
        <taxon>Bacteria</taxon>
        <taxon>Pseudomonadati</taxon>
        <taxon>Bacteroidota</taxon>
        <taxon>Cytophagia</taxon>
        <taxon>Cytophagales</taxon>
        <taxon>Hymenobacteraceae</taxon>
        <taxon>Hymenobacter</taxon>
    </lineage>
</organism>
<dbReference type="CDD" id="cd05233">
    <property type="entry name" value="SDR_c"/>
    <property type="match status" value="1"/>
</dbReference>
<dbReference type="OrthoDB" id="517007at2"/>
<evidence type="ECO:0000256" key="2">
    <source>
        <dbReference type="ARBA" id="ARBA00023002"/>
    </source>
</evidence>
<comment type="similarity">
    <text evidence="1">Belongs to the short-chain dehydrogenases/reductases (SDR) family.</text>
</comment>
<accession>A0A558C3L8</accession>
<dbReference type="SMART" id="SM00822">
    <property type="entry name" value="PKS_KR"/>
    <property type="match status" value="1"/>
</dbReference>
<dbReference type="FunFam" id="3.40.50.720:FF:000084">
    <property type="entry name" value="Short-chain dehydrogenase reductase"/>
    <property type="match status" value="1"/>
</dbReference>
<dbReference type="PANTHER" id="PTHR43477:SF1">
    <property type="entry name" value="DIHYDROANTICAPSIN 7-DEHYDROGENASE"/>
    <property type="match status" value="1"/>
</dbReference>
<dbReference type="PANTHER" id="PTHR43477">
    <property type="entry name" value="DIHYDROANTICAPSIN 7-DEHYDROGENASE"/>
    <property type="match status" value="1"/>
</dbReference>
<evidence type="ECO:0000313" key="4">
    <source>
        <dbReference type="EMBL" id="TVT43350.1"/>
    </source>
</evidence>
<evidence type="ECO:0000256" key="1">
    <source>
        <dbReference type="ARBA" id="ARBA00006484"/>
    </source>
</evidence>
<feature type="domain" description="Ketoreductase" evidence="3">
    <location>
        <begin position="7"/>
        <end position="169"/>
    </location>
</feature>
<dbReference type="InterPro" id="IPR057326">
    <property type="entry name" value="KR_dom"/>
</dbReference>
<dbReference type="Pfam" id="PF13561">
    <property type="entry name" value="adh_short_C2"/>
    <property type="match status" value="1"/>
</dbReference>
<dbReference type="RefSeq" id="WP_144844760.1">
    <property type="nucleotide sequence ID" value="NZ_VMRJ01000001.1"/>
</dbReference>
<proteinExistence type="inferred from homology"/>
<evidence type="ECO:0000313" key="5">
    <source>
        <dbReference type="Proteomes" id="UP000317624"/>
    </source>
</evidence>
<dbReference type="GO" id="GO:0016491">
    <property type="term" value="F:oxidoreductase activity"/>
    <property type="evidence" value="ECO:0007669"/>
    <property type="project" value="UniProtKB-KW"/>
</dbReference>
<dbReference type="SUPFAM" id="SSF51735">
    <property type="entry name" value="NAD(P)-binding Rossmann-fold domains"/>
    <property type="match status" value="1"/>
</dbReference>
<dbReference type="NCBIfam" id="NF005559">
    <property type="entry name" value="PRK07231.1"/>
    <property type="match status" value="1"/>
</dbReference>
<reference evidence="4 5" key="1">
    <citation type="submission" date="2019-07" db="EMBL/GenBank/DDBJ databases">
        <title>Hymenobacter sp. straun FUR1 Genome sequencing and assembly.</title>
        <authorList>
            <person name="Chhetri G."/>
        </authorList>
    </citation>
    <scope>NUCLEOTIDE SEQUENCE [LARGE SCALE GENOMIC DNA]</scope>
    <source>
        <strain evidence="4 5">Fur1</strain>
    </source>
</reference>
<keyword evidence="5" id="KW-1185">Reference proteome</keyword>
<dbReference type="PROSITE" id="PS00061">
    <property type="entry name" value="ADH_SHORT"/>
    <property type="match status" value="1"/>
</dbReference>